<protein>
    <submittedName>
        <fullName evidence="1">Uncharacterized protein</fullName>
    </submittedName>
</protein>
<gene>
    <name evidence="1" type="ORF">SAMN06265795_107110</name>
</gene>
<dbReference type="RefSeq" id="WP_089399699.1">
    <property type="nucleotide sequence ID" value="NZ_FZOT01000007.1"/>
</dbReference>
<dbReference type="Proteomes" id="UP000198284">
    <property type="component" value="Unassembled WGS sequence"/>
</dbReference>
<keyword evidence="2" id="KW-1185">Reference proteome</keyword>
<reference evidence="1 2" key="1">
    <citation type="submission" date="2017-06" db="EMBL/GenBank/DDBJ databases">
        <authorList>
            <person name="Kim H.J."/>
            <person name="Triplett B.A."/>
        </authorList>
    </citation>
    <scope>NUCLEOTIDE SEQUENCE [LARGE SCALE GENOMIC DNA]</scope>
    <source>
        <strain evidence="1 2">U15</strain>
    </source>
</reference>
<evidence type="ECO:0000313" key="1">
    <source>
        <dbReference type="EMBL" id="SNS83470.1"/>
    </source>
</evidence>
<dbReference type="AlphaFoldDB" id="A0A239HQC3"/>
<accession>A0A239HQC3</accession>
<name>A0A239HQC3_9BURK</name>
<proteinExistence type="predicted"/>
<dbReference type="OrthoDB" id="8778669at2"/>
<organism evidence="1 2">
    <name type="scientific">Noviherbaspirillum humi</name>
    <dbReference type="NCBI Taxonomy" id="1688639"/>
    <lineage>
        <taxon>Bacteria</taxon>
        <taxon>Pseudomonadati</taxon>
        <taxon>Pseudomonadota</taxon>
        <taxon>Betaproteobacteria</taxon>
        <taxon>Burkholderiales</taxon>
        <taxon>Oxalobacteraceae</taxon>
        <taxon>Noviherbaspirillum</taxon>
    </lineage>
</organism>
<dbReference type="EMBL" id="FZOT01000007">
    <property type="protein sequence ID" value="SNS83470.1"/>
    <property type="molecule type" value="Genomic_DNA"/>
</dbReference>
<sequence length="107" mass="11684">MAAIPDLRENATNLVRRPVDGKVITASGRAIPQPPWIIAEQPATLVTYSQWLIDQGRAEAEDLGEDWMIARLAGISAGTMDDPTRELLSDFLFGDPHPEFEARSGPA</sequence>
<evidence type="ECO:0000313" key="2">
    <source>
        <dbReference type="Proteomes" id="UP000198284"/>
    </source>
</evidence>